<dbReference type="Gene3D" id="2.130.10.10">
    <property type="entry name" value="YVTN repeat-like/Quinoprotein amine dehydrogenase"/>
    <property type="match status" value="1"/>
</dbReference>
<comment type="pathway">
    <text evidence="3">Protein modification.</text>
</comment>
<sequence length="419" mass="45754">MTLQLPSSATTIFLDQPPSCLQFHPSSPNHFLVGTYLLSEHKDASAASIQQTKTGSLQLWHLNPATNELSLLQKYPLPYAVFDLHFHPTDPTLAAIATSAASVVFFRITPPIEGASEGNRSFITELHTQSVHEDPSIPALYLAWLPRNWPTSTSSDGNDDGFAVTFSDGKTTLFHHPSPSSSSSLSSSNIPITEGDSFPANQEIEVWFVAAATYPPEGKAEAEASTPYLFTGNDFGSLHTRSFSPTDTESTCLLSHDDRARHHTAGVTSIVPLPVPMTDGAPWLLTGSYDEYLRVYHASRRGEVLGEVGLGGGVWRLQVLSSEGSSCGEEGEGTEWVFLVLASCMHAGTRVVRVRLVPGVRCDMEVLAEFTEHESMNYASDVWKPKGGYDLQGRTEAEEVVCVSSSFYDRRVCVWRVNV</sequence>
<dbReference type="Proteomes" id="UP000188318">
    <property type="component" value="Unassembled WGS sequence"/>
</dbReference>
<evidence type="ECO:0008006" key="6">
    <source>
        <dbReference type="Google" id="ProtNLM"/>
    </source>
</evidence>
<evidence type="ECO:0000256" key="1">
    <source>
        <dbReference type="ARBA" id="ARBA00022574"/>
    </source>
</evidence>
<dbReference type="InterPro" id="IPR015943">
    <property type="entry name" value="WD40/YVTN_repeat-like_dom_sf"/>
</dbReference>
<dbReference type="PANTHER" id="PTHR46042:SF1">
    <property type="entry name" value="DIPHTHINE METHYLTRANSFERASE"/>
    <property type="match status" value="1"/>
</dbReference>
<evidence type="ECO:0000313" key="4">
    <source>
        <dbReference type="EMBL" id="OOF96728.1"/>
    </source>
</evidence>
<organism evidence="4 5">
    <name type="scientific">Aspergillus carbonarius (strain ITEM 5010)</name>
    <dbReference type="NCBI Taxonomy" id="602072"/>
    <lineage>
        <taxon>Eukaryota</taxon>
        <taxon>Fungi</taxon>
        <taxon>Dikarya</taxon>
        <taxon>Ascomycota</taxon>
        <taxon>Pezizomycotina</taxon>
        <taxon>Eurotiomycetes</taxon>
        <taxon>Eurotiomycetidae</taxon>
        <taxon>Eurotiales</taxon>
        <taxon>Aspergillaceae</taxon>
        <taxon>Aspergillus</taxon>
        <taxon>Aspergillus subgen. Circumdati</taxon>
    </lineage>
</organism>
<reference evidence="5" key="1">
    <citation type="journal article" date="2017" name="Genome Biol.">
        <title>Comparative genomics reveals high biological diversity and specific adaptations in the industrially and medically important fungal genus Aspergillus.</title>
        <authorList>
            <person name="de Vries R.P."/>
            <person name="Riley R."/>
            <person name="Wiebenga A."/>
            <person name="Aguilar-Osorio G."/>
            <person name="Amillis S."/>
            <person name="Uchima C.A."/>
            <person name="Anderluh G."/>
            <person name="Asadollahi M."/>
            <person name="Askin M."/>
            <person name="Barry K."/>
            <person name="Battaglia E."/>
            <person name="Bayram O."/>
            <person name="Benocci T."/>
            <person name="Braus-Stromeyer S.A."/>
            <person name="Caldana C."/>
            <person name="Canovas D."/>
            <person name="Cerqueira G.C."/>
            <person name="Chen F."/>
            <person name="Chen W."/>
            <person name="Choi C."/>
            <person name="Clum A."/>
            <person name="Dos Santos R.A."/>
            <person name="Damasio A.R."/>
            <person name="Diallinas G."/>
            <person name="Emri T."/>
            <person name="Fekete E."/>
            <person name="Flipphi M."/>
            <person name="Freyberg S."/>
            <person name="Gallo A."/>
            <person name="Gournas C."/>
            <person name="Habgood R."/>
            <person name="Hainaut M."/>
            <person name="Harispe M.L."/>
            <person name="Henrissat B."/>
            <person name="Hilden K.S."/>
            <person name="Hope R."/>
            <person name="Hossain A."/>
            <person name="Karabika E."/>
            <person name="Karaffa L."/>
            <person name="Karanyi Z."/>
            <person name="Krasevec N."/>
            <person name="Kuo A."/>
            <person name="Kusch H."/>
            <person name="LaButti K."/>
            <person name="Lagendijk E.L."/>
            <person name="Lapidus A."/>
            <person name="Levasseur A."/>
            <person name="Lindquist E."/>
            <person name="Lipzen A."/>
            <person name="Logrieco A.F."/>
            <person name="MacCabe A."/>
            <person name="Maekelae M.R."/>
            <person name="Malavazi I."/>
            <person name="Melin P."/>
            <person name="Meyer V."/>
            <person name="Mielnichuk N."/>
            <person name="Miskei M."/>
            <person name="Molnar A.P."/>
            <person name="Mule G."/>
            <person name="Ngan C.Y."/>
            <person name="Orejas M."/>
            <person name="Orosz E."/>
            <person name="Ouedraogo J.P."/>
            <person name="Overkamp K.M."/>
            <person name="Park H.-S."/>
            <person name="Perrone G."/>
            <person name="Piumi F."/>
            <person name="Punt P.J."/>
            <person name="Ram A.F."/>
            <person name="Ramon A."/>
            <person name="Rauscher S."/>
            <person name="Record E."/>
            <person name="Riano-Pachon D.M."/>
            <person name="Robert V."/>
            <person name="Roehrig J."/>
            <person name="Ruller R."/>
            <person name="Salamov A."/>
            <person name="Salih N.S."/>
            <person name="Samson R.A."/>
            <person name="Sandor E."/>
            <person name="Sanguinetti M."/>
            <person name="Schuetze T."/>
            <person name="Sepcic K."/>
            <person name="Shelest E."/>
            <person name="Sherlock G."/>
            <person name="Sophianopoulou V."/>
            <person name="Squina F.M."/>
            <person name="Sun H."/>
            <person name="Susca A."/>
            <person name="Todd R.B."/>
            <person name="Tsang A."/>
            <person name="Unkles S.E."/>
            <person name="van de Wiele N."/>
            <person name="van Rossen-Uffink D."/>
            <person name="Oliveira J.V."/>
            <person name="Vesth T.C."/>
            <person name="Visser J."/>
            <person name="Yu J.-H."/>
            <person name="Zhou M."/>
            <person name="Andersen M.R."/>
            <person name="Archer D.B."/>
            <person name="Baker S.E."/>
            <person name="Benoit I."/>
            <person name="Brakhage A.A."/>
            <person name="Braus G.H."/>
            <person name="Fischer R."/>
            <person name="Frisvad J.C."/>
            <person name="Goldman G.H."/>
            <person name="Houbraken J."/>
            <person name="Oakley B."/>
            <person name="Pocsi I."/>
            <person name="Scazzocchio C."/>
            <person name="Seiboth B."/>
            <person name="vanKuyk P.A."/>
            <person name="Wortman J."/>
            <person name="Dyer P.S."/>
            <person name="Grigoriev I.V."/>
        </authorList>
    </citation>
    <scope>NUCLEOTIDE SEQUENCE [LARGE SCALE GENOMIC DNA]</scope>
    <source>
        <strain evidence="5">ITEM 5010</strain>
    </source>
</reference>
<keyword evidence="2" id="KW-0677">Repeat</keyword>
<proteinExistence type="predicted"/>
<dbReference type="OrthoDB" id="1930760at2759"/>
<gene>
    <name evidence="4" type="ORF">ASPCADRAFT_46804</name>
</gene>
<evidence type="ECO:0000313" key="5">
    <source>
        <dbReference type="Proteomes" id="UP000188318"/>
    </source>
</evidence>
<evidence type="ECO:0000256" key="3">
    <source>
        <dbReference type="ARBA" id="ARBA00043952"/>
    </source>
</evidence>
<name>A0A1R3RQI2_ASPC5</name>
<dbReference type="EMBL" id="KV907498">
    <property type="protein sequence ID" value="OOF96728.1"/>
    <property type="molecule type" value="Genomic_DNA"/>
</dbReference>
<dbReference type="VEuPathDB" id="FungiDB:ASPCADRAFT_46804"/>
<dbReference type="STRING" id="602072.A0A1R3RQI2"/>
<dbReference type="OMA" id="LDMKWLP"/>
<dbReference type="InterPro" id="IPR052415">
    <property type="entry name" value="Diphthine_MTase"/>
</dbReference>
<accession>A0A1R3RQI2</accession>
<dbReference type="PANTHER" id="PTHR46042">
    <property type="entry name" value="DIPHTHINE METHYLTRANSFERASE"/>
    <property type="match status" value="1"/>
</dbReference>
<keyword evidence="1" id="KW-0853">WD repeat</keyword>
<keyword evidence="5" id="KW-1185">Reference proteome</keyword>
<protein>
    <recommendedName>
        <fullName evidence="6">Diphthine methyltransferase</fullName>
    </recommendedName>
</protein>
<dbReference type="AlphaFoldDB" id="A0A1R3RQI2"/>
<dbReference type="GO" id="GO:0061685">
    <property type="term" value="F:diphthine methylesterase activity"/>
    <property type="evidence" value="ECO:0007669"/>
    <property type="project" value="TreeGrafter"/>
</dbReference>
<dbReference type="GO" id="GO:0005737">
    <property type="term" value="C:cytoplasm"/>
    <property type="evidence" value="ECO:0007669"/>
    <property type="project" value="TreeGrafter"/>
</dbReference>
<dbReference type="SUPFAM" id="SSF50978">
    <property type="entry name" value="WD40 repeat-like"/>
    <property type="match status" value="1"/>
</dbReference>
<dbReference type="InterPro" id="IPR036322">
    <property type="entry name" value="WD40_repeat_dom_sf"/>
</dbReference>
<dbReference type="GO" id="GO:0017183">
    <property type="term" value="P:protein histidyl modification to diphthamide"/>
    <property type="evidence" value="ECO:0007669"/>
    <property type="project" value="TreeGrafter"/>
</dbReference>
<evidence type="ECO:0000256" key="2">
    <source>
        <dbReference type="ARBA" id="ARBA00022737"/>
    </source>
</evidence>